<proteinExistence type="predicted"/>
<feature type="compositionally biased region" description="Polar residues" evidence="1">
    <location>
        <begin position="79"/>
        <end position="94"/>
    </location>
</feature>
<organism evidence="2 3">
    <name type="scientific">Ameca splendens</name>
    <dbReference type="NCBI Taxonomy" id="208324"/>
    <lineage>
        <taxon>Eukaryota</taxon>
        <taxon>Metazoa</taxon>
        <taxon>Chordata</taxon>
        <taxon>Craniata</taxon>
        <taxon>Vertebrata</taxon>
        <taxon>Euteleostomi</taxon>
        <taxon>Actinopterygii</taxon>
        <taxon>Neopterygii</taxon>
        <taxon>Teleostei</taxon>
        <taxon>Neoteleostei</taxon>
        <taxon>Acanthomorphata</taxon>
        <taxon>Ovalentaria</taxon>
        <taxon>Atherinomorphae</taxon>
        <taxon>Cyprinodontiformes</taxon>
        <taxon>Goodeidae</taxon>
        <taxon>Ameca</taxon>
    </lineage>
</organism>
<evidence type="ECO:0000313" key="2">
    <source>
        <dbReference type="EMBL" id="MEQ2281135.1"/>
    </source>
</evidence>
<sequence length="117" mass="13501">MLIALCEKKCLMSKQSSSHSRNVRSKLRHTQNTMHDYCRLRDAFLFQPCCFSLALLQISHIFQQEMAGRNPGVVKKPLLTSQRPDSQHQLTLPTHPNKHSPRGCETVQWQREESLSS</sequence>
<dbReference type="EMBL" id="JAHRIP010002865">
    <property type="protein sequence ID" value="MEQ2281135.1"/>
    <property type="molecule type" value="Genomic_DNA"/>
</dbReference>
<gene>
    <name evidence="2" type="ORF">AMECASPLE_027245</name>
</gene>
<keyword evidence="3" id="KW-1185">Reference proteome</keyword>
<reference evidence="2 3" key="1">
    <citation type="submission" date="2021-06" db="EMBL/GenBank/DDBJ databases">
        <authorList>
            <person name="Palmer J.M."/>
        </authorList>
    </citation>
    <scope>NUCLEOTIDE SEQUENCE [LARGE SCALE GENOMIC DNA]</scope>
    <source>
        <strain evidence="2 3">AS_MEX2019</strain>
        <tissue evidence="2">Muscle</tissue>
    </source>
</reference>
<evidence type="ECO:0000313" key="3">
    <source>
        <dbReference type="Proteomes" id="UP001469553"/>
    </source>
</evidence>
<accession>A0ABV0XI99</accession>
<comment type="caution">
    <text evidence="2">The sequence shown here is derived from an EMBL/GenBank/DDBJ whole genome shotgun (WGS) entry which is preliminary data.</text>
</comment>
<name>A0ABV0XI99_9TELE</name>
<feature type="region of interest" description="Disordered" evidence="1">
    <location>
        <begin position="73"/>
        <end position="117"/>
    </location>
</feature>
<dbReference type="Proteomes" id="UP001469553">
    <property type="component" value="Unassembled WGS sequence"/>
</dbReference>
<evidence type="ECO:0000256" key="1">
    <source>
        <dbReference type="SAM" id="MobiDB-lite"/>
    </source>
</evidence>
<protein>
    <submittedName>
        <fullName evidence="2">Uncharacterized protein</fullName>
    </submittedName>
</protein>